<dbReference type="RefSeq" id="XP_003679644.1">
    <property type="nucleotide sequence ID" value="XM_003679596.1"/>
</dbReference>
<evidence type="ECO:0000256" key="2">
    <source>
        <dbReference type="ARBA" id="ARBA00022741"/>
    </source>
</evidence>
<dbReference type="CDD" id="cd19509">
    <property type="entry name" value="RecA-like_VPS4-like"/>
    <property type="match status" value="1"/>
</dbReference>
<dbReference type="Proteomes" id="UP000005627">
    <property type="component" value="Chromosome 2"/>
</dbReference>
<dbReference type="InterPro" id="IPR003959">
    <property type="entry name" value="ATPase_AAA_core"/>
</dbReference>
<evidence type="ECO:0000259" key="6">
    <source>
        <dbReference type="SMART" id="SM00382"/>
    </source>
</evidence>
<dbReference type="EMBL" id="HE616743">
    <property type="protein sequence ID" value="CCE90433.1"/>
    <property type="molecule type" value="Genomic_DNA"/>
</dbReference>
<dbReference type="InParanoid" id="G8ZP89"/>
<evidence type="ECO:0000256" key="3">
    <source>
        <dbReference type="ARBA" id="ARBA00022840"/>
    </source>
</evidence>
<reference evidence="7 8" key="1">
    <citation type="journal article" date="2011" name="Proc. Natl. Acad. Sci. U.S.A.">
        <title>Evolutionary erosion of yeast sex chromosomes by mating-type switching accidents.</title>
        <authorList>
            <person name="Gordon J.L."/>
            <person name="Armisen D."/>
            <person name="Proux-Wera E."/>
            <person name="Oheigeartaigh S.S."/>
            <person name="Byrne K.P."/>
            <person name="Wolfe K.H."/>
        </authorList>
    </citation>
    <scope>NUCLEOTIDE SEQUENCE [LARGE SCALE GENOMIC DNA]</scope>
    <source>
        <strain evidence="8">ATCC 10662 / CBS 1146 / NBRC 0425 / NCYC 2629 / NRRL Y-866</strain>
    </source>
</reference>
<feature type="domain" description="AAA+ ATPase" evidence="6">
    <location>
        <begin position="497"/>
        <end position="642"/>
    </location>
</feature>
<dbReference type="InterPro" id="IPR050304">
    <property type="entry name" value="MT-severing_AAA_ATPase"/>
</dbReference>
<evidence type="ECO:0000313" key="7">
    <source>
        <dbReference type="EMBL" id="CCE90433.1"/>
    </source>
</evidence>
<comment type="similarity">
    <text evidence="1">Belongs to the AAA ATPase family.</text>
</comment>
<dbReference type="eggNOG" id="KOG0740">
    <property type="taxonomic scope" value="Eukaryota"/>
</dbReference>
<dbReference type="HOGENOM" id="CLU_000688_15_3_1"/>
<dbReference type="PANTHER" id="PTHR23074">
    <property type="entry name" value="AAA DOMAIN-CONTAINING"/>
    <property type="match status" value="1"/>
</dbReference>
<evidence type="ECO:0000256" key="5">
    <source>
        <dbReference type="SAM" id="MobiDB-lite"/>
    </source>
</evidence>
<dbReference type="OrthoDB" id="10251136at2759"/>
<evidence type="ECO:0000256" key="4">
    <source>
        <dbReference type="SAM" id="Coils"/>
    </source>
</evidence>
<organism evidence="7 8">
    <name type="scientific">Torulaspora delbrueckii</name>
    <name type="common">Yeast</name>
    <name type="synonym">Candida colliculosa</name>
    <dbReference type="NCBI Taxonomy" id="4950"/>
    <lineage>
        <taxon>Eukaryota</taxon>
        <taxon>Fungi</taxon>
        <taxon>Dikarya</taxon>
        <taxon>Ascomycota</taxon>
        <taxon>Saccharomycotina</taxon>
        <taxon>Saccharomycetes</taxon>
        <taxon>Saccharomycetales</taxon>
        <taxon>Saccharomycetaceae</taxon>
        <taxon>Torulaspora</taxon>
    </lineage>
</organism>
<sequence length="747" mass="84784">MPVEKFSIPSNFTLLQSLELLQAIVANQLENYQQQKVKQTPNSHNLNKTYKLLDDLLKYLNEGLYKIERYFKCKEGLSNSTNGNSELQNRVEDLQILNEDIRLARKDCRNRLKVLEKQEHGSHGKGLGLSGIWRSYSKKGKSIDNHEEQAAIEAAERIRKARLEDETRRREEEQKRDEEAKAQREKMIEVMVKEQVEQELNSKLQEERKRQRRADEEERRRRQEKDKKVMSPPSTKPNQLVSRGARSNNSDRHNLAVNGRRSLDIRPSARRSLEANVIEPQRKSLDMQDIGRAAQLAWSHSQQEDLRVQRPASFTVRKSNNSPVQGAQSLTSPTIRRKYDYVKPVLHRQQIKQPKKPSVAGEASRNSNSAETKNAARRETGLPRRSQTIPKSNPSSSRSPPSRSPTPPPEVERESTPGAGSDESSLSPMERRINKVMETLRGVDAHECEQIKNEILVMDEKVHWDDIAGLTRAKNSLKETVVYPFLRPDLFRGLREPIRGMLLFGPPGTGKTMIAKAVATESNSTFFSISASSLLSKYLGESEKLVKALFYMAKRLAPSIIFIDEIDSLLTARSDNENESSRRIKTELLIQWSALSSATAQDNKDSATDARVLVLAATNLPWAIDEAARRRFSRRLYIPLPEYETRLYHLKKLMSKQQNKLSETDYEVIAGMCEGFSGSDITALAKEAAMEPIRDLGDNLMNAEFSNIRGVMVKDFEKALQTVKKSVSPTSLQQYQDWAAGFGSTGA</sequence>
<dbReference type="InterPro" id="IPR041569">
    <property type="entry name" value="AAA_lid_3"/>
</dbReference>
<keyword evidence="3" id="KW-0067">ATP-binding</keyword>
<dbReference type="Pfam" id="PF09336">
    <property type="entry name" value="Vps4_C"/>
    <property type="match status" value="1"/>
</dbReference>
<dbReference type="AlphaFoldDB" id="G8ZP89"/>
<dbReference type="KEGG" id="tdl:TDEL_0B03040"/>
<dbReference type="GO" id="GO:0005524">
    <property type="term" value="F:ATP binding"/>
    <property type="evidence" value="ECO:0007669"/>
    <property type="project" value="UniProtKB-KW"/>
</dbReference>
<feature type="compositionally biased region" description="Basic residues" evidence="5">
    <location>
        <begin position="345"/>
        <end position="355"/>
    </location>
</feature>
<gene>
    <name evidence="7" type="primary">TDEL0B03040</name>
    <name evidence="7" type="ORF">TDEL_0B03040</name>
</gene>
<dbReference type="Gene3D" id="1.10.8.60">
    <property type="match status" value="1"/>
</dbReference>
<dbReference type="InterPro" id="IPR027417">
    <property type="entry name" value="P-loop_NTPase"/>
</dbReference>
<dbReference type="FunFam" id="1.10.8.60:FF:000022">
    <property type="entry name" value="Fidgetin like 1"/>
    <property type="match status" value="1"/>
</dbReference>
<dbReference type="SUPFAM" id="SSF52540">
    <property type="entry name" value="P-loop containing nucleoside triphosphate hydrolases"/>
    <property type="match status" value="1"/>
</dbReference>
<dbReference type="GO" id="GO:0045727">
    <property type="term" value="P:positive regulation of translation"/>
    <property type="evidence" value="ECO:0007669"/>
    <property type="project" value="EnsemblFungi"/>
</dbReference>
<feature type="region of interest" description="Disordered" evidence="5">
    <location>
        <begin position="199"/>
        <end position="268"/>
    </location>
</feature>
<dbReference type="STRING" id="1076872.G8ZP89"/>
<dbReference type="PROSITE" id="PS00674">
    <property type="entry name" value="AAA"/>
    <property type="match status" value="1"/>
</dbReference>
<feature type="compositionally biased region" description="Basic and acidic residues" evidence="5">
    <location>
        <begin position="204"/>
        <end position="229"/>
    </location>
</feature>
<dbReference type="Gene3D" id="3.40.50.300">
    <property type="entry name" value="P-loop containing nucleotide triphosphate hydrolases"/>
    <property type="match status" value="1"/>
</dbReference>
<dbReference type="FunFam" id="3.40.50.300:FF:000093">
    <property type="entry name" value="Fidgetin-like 1"/>
    <property type="match status" value="1"/>
</dbReference>
<dbReference type="PANTHER" id="PTHR23074:SF81">
    <property type="entry name" value="26S PROTEASOME SUBUNIT YTA6-RELATED"/>
    <property type="match status" value="1"/>
</dbReference>
<feature type="region of interest" description="Disordered" evidence="5">
    <location>
        <begin position="314"/>
        <end position="429"/>
    </location>
</feature>
<feature type="compositionally biased region" description="Polar residues" evidence="5">
    <location>
        <begin position="232"/>
        <end position="248"/>
    </location>
</feature>
<proteinExistence type="inferred from homology"/>
<dbReference type="Pfam" id="PF17862">
    <property type="entry name" value="AAA_lid_3"/>
    <property type="match status" value="1"/>
</dbReference>
<dbReference type="InterPro" id="IPR015415">
    <property type="entry name" value="Spast_Vps4_C"/>
</dbReference>
<evidence type="ECO:0000313" key="8">
    <source>
        <dbReference type="Proteomes" id="UP000005627"/>
    </source>
</evidence>
<dbReference type="InterPro" id="IPR003960">
    <property type="entry name" value="ATPase_AAA_CS"/>
</dbReference>
<feature type="coiled-coil region" evidence="4">
    <location>
        <begin position="84"/>
        <end position="118"/>
    </location>
</feature>
<accession>G8ZP89</accession>
<dbReference type="InterPro" id="IPR003593">
    <property type="entry name" value="AAA+_ATPase"/>
</dbReference>
<keyword evidence="8" id="KW-1185">Reference proteome</keyword>
<dbReference type="Pfam" id="PF00004">
    <property type="entry name" value="AAA"/>
    <property type="match status" value="1"/>
</dbReference>
<name>G8ZP89_TORDE</name>
<feature type="compositionally biased region" description="Low complexity" evidence="5">
    <location>
        <begin position="392"/>
        <end position="401"/>
    </location>
</feature>
<keyword evidence="4" id="KW-0175">Coiled coil</keyword>
<dbReference type="SMART" id="SM00382">
    <property type="entry name" value="AAA"/>
    <property type="match status" value="1"/>
</dbReference>
<dbReference type="GO" id="GO:0005938">
    <property type="term" value="C:cell cortex"/>
    <property type="evidence" value="ECO:0007669"/>
    <property type="project" value="EnsemblFungi"/>
</dbReference>
<dbReference type="GeneID" id="11504433"/>
<evidence type="ECO:0000256" key="1">
    <source>
        <dbReference type="ARBA" id="ARBA00006914"/>
    </source>
</evidence>
<feature type="compositionally biased region" description="Polar residues" evidence="5">
    <location>
        <begin position="316"/>
        <end position="334"/>
    </location>
</feature>
<dbReference type="FunCoup" id="G8ZP89">
    <property type="interactions" value="59"/>
</dbReference>
<dbReference type="GO" id="GO:0016887">
    <property type="term" value="F:ATP hydrolysis activity"/>
    <property type="evidence" value="ECO:0007669"/>
    <property type="project" value="InterPro"/>
</dbReference>
<keyword evidence="2" id="KW-0547">Nucleotide-binding</keyword>
<protein>
    <recommendedName>
        <fullName evidence="6">AAA+ ATPase domain-containing protein</fullName>
    </recommendedName>
</protein>